<dbReference type="CDD" id="cd00171">
    <property type="entry name" value="Sec7"/>
    <property type="match status" value="1"/>
</dbReference>
<feature type="region of interest" description="Disordered" evidence="6">
    <location>
        <begin position="2058"/>
        <end position="2099"/>
    </location>
</feature>
<evidence type="ECO:0000313" key="9">
    <source>
        <dbReference type="Proteomes" id="UP000245946"/>
    </source>
</evidence>
<feature type="domain" description="SEC7" evidence="7">
    <location>
        <begin position="851"/>
        <end position="1039"/>
    </location>
</feature>
<keyword evidence="1" id="KW-0813">Transport</keyword>
<dbReference type="GeneID" id="37268023"/>
<protein>
    <recommendedName>
        <fullName evidence="7">SEC7 domain-containing protein</fullName>
    </recommendedName>
</protein>
<keyword evidence="2" id="KW-0963">Cytoplasm</keyword>
<evidence type="ECO:0000313" key="8">
    <source>
        <dbReference type="EMBL" id="PWO00547.1"/>
    </source>
</evidence>
<dbReference type="Pfam" id="PF16213">
    <property type="entry name" value="DCB"/>
    <property type="match status" value="1"/>
</dbReference>
<dbReference type="Pfam" id="PF12783">
    <property type="entry name" value="Sec7-like_HUS"/>
    <property type="match status" value="1"/>
</dbReference>
<feature type="compositionally biased region" description="Low complexity" evidence="6">
    <location>
        <begin position="65"/>
        <end position="75"/>
    </location>
</feature>
<dbReference type="PROSITE" id="PS50190">
    <property type="entry name" value="SEC7"/>
    <property type="match status" value="1"/>
</dbReference>
<keyword evidence="3" id="KW-0653">Protein transport</keyword>
<dbReference type="InterPro" id="IPR023394">
    <property type="entry name" value="Sec7_C_sf"/>
</dbReference>
<gene>
    <name evidence="8" type="ORF">FA09DRAFT_304732</name>
</gene>
<dbReference type="OrthoDB" id="18431at2759"/>
<evidence type="ECO:0000256" key="4">
    <source>
        <dbReference type="ARBA" id="ARBA00023136"/>
    </source>
</evidence>
<feature type="region of interest" description="Disordered" evidence="6">
    <location>
        <begin position="787"/>
        <end position="851"/>
    </location>
</feature>
<evidence type="ECO:0000256" key="2">
    <source>
        <dbReference type="ARBA" id="ARBA00022490"/>
    </source>
</evidence>
<dbReference type="EMBL" id="KZ819285">
    <property type="protein sequence ID" value="PWO00547.1"/>
    <property type="molecule type" value="Genomic_DNA"/>
</dbReference>
<dbReference type="Pfam" id="PF09324">
    <property type="entry name" value="Sec7-like_HDS"/>
    <property type="match status" value="1"/>
</dbReference>
<keyword evidence="9" id="KW-1185">Reference proteome</keyword>
<dbReference type="SMART" id="SM00222">
    <property type="entry name" value="Sec7"/>
    <property type="match status" value="1"/>
</dbReference>
<accession>A0A316ZH10</accession>
<dbReference type="SUPFAM" id="SSF48425">
    <property type="entry name" value="Sec7 domain"/>
    <property type="match status" value="1"/>
</dbReference>
<dbReference type="InterPro" id="IPR032691">
    <property type="entry name" value="Mon2/Sec7/BIG1-like_HUS"/>
</dbReference>
<dbReference type="InterPro" id="IPR016024">
    <property type="entry name" value="ARM-type_fold"/>
</dbReference>
<feature type="compositionally biased region" description="Low complexity" evidence="6">
    <location>
        <begin position="15"/>
        <end position="28"/>
    </location>
</feature>
<dbReference type="GO" id="GO:0030663">
    <property type="term" value="C:COPI-coated vesicle membrane"/>
    <property type="evidence" value="ECO:0007669"/>
    <property type="project" value="UniProtKB-SubCell"/>
</dbReference>
<dbReference type="GO" id="GO:0005085">
    <property type="term" value="F:guanyl-nucleotide exchange factor activity"/>
    <property type="evidence" value="ECO:0007669"/>
    <property type="project" value="InterPro"/>
</dbReference>
<evidence type="ECO:0000256" key="5">
    <source>
        <dbReference type="ARBA" id="ARBA00060451"/>
    </source>
</evidence>
<feature type="compositionally biased region" description="Low complexity" evidence="6">
    <location>
        <begin position="713"/>
        <end position="732"/>
    </location>
</feature>
<evidence type="ECO:0000256" key="1">
    <source>
        <dbReference type="ARBA" id="ARBA00022448"/>
    </source>
</evidence>
<name>A0A316ZH10_9BASI</name>
<feature type="compositionally biased region" description="Low complexity" evidence="6">
    <location>
        <begin position="186"/>
        <end position="208"/>
    </location>
</feature>
<dbReference type="Pfam" id="PF01369">
    <property type="entry name" value="Sec7"/>
    <property type="match status" value="1"/>
</dbReference>
<dbReference type="RefSeq" id="XP_025600825.1">
    <property type="nucleotide sequence ID" value="XM_025740477.1"/>
</dbReference>
<keyword evidence="4" id="KW-0472">Membrane</keyword>
<feature type="compositionally biased region" description="Basic and acidic residues" evidence="6">
    <location>
        <begin position="1"/>
        <end position="14"/>
    </location>
</feature>
<dbReference type="InterPro" id="IPR015403">
    <property type="entry name" value="Mon2/Sec7/BIG1-like_HDS"/>
</dbReference>
<organism evidence="8 9">
    <name type="scientific">Tilletiopsis washingtonensis</name>
    <dbReference type="NCBI Taxonomy" id="58919"/>
    <lineage>
        <taxon>Eukaryota</taxon>
        <taxon>Fungi</taxon>
        <taxon>Dikarya</taxon>
        <taxon>Basidiomycota</taxon>
        <taxon>Ustilaginomycotina</taxon>
        <taxon>Exobasidiomycetes</taxon>
        <taxon>Entylomatales</taxon>
        <taxon>Entylomatales incertae sedis</taxon>
        <taxon>Tilletiopsis</taxon>
    </lineage>
</organism>
<comment type="subcellular location">
    <subcellularLocation>
        <location evidence="5">Cytoplasmic vesicle</location>
        <location evidence="5">COPI-coated vesicle membrane</location>
    </subcellularLocation>
</comment>
<dbReference type="InterPro" id="IPR000904">
    <property type="entry name" value="Sec7_dom"/>
</dbReference>
<dbReference type="InterPro" id="IPR032629">
    <property type="entry name" value="DCB_dom"/>
</dbReference>
<dbReference type="InterPro" id="IPR046455">
    <property type="entry name" value="Sec7/BIG1-like_C"/>
</dbReference>
<dbReference type="GO" id="GO:0032012">
    <property type="term" value="P:regulation of ARF protein signal transduction"/>
    <property type="evidence" value="ECO:0007669"/>
    <property type="project" value="InterPro"/>
</dbReference>
<sequence>MSDAEQHDAAERPAADAPAAPAPALEATPADEHAAVPEPAQEQPHGDEAVDEATAAAADADEADAPAAVAETLAEGAEDEASPAPAAAPQSNGEATPKEEQHVTVPDISISRPSTSIARDEDGAQAAASSDALEHQPQPGAAANGAEPVAGEGQDLPPLPSKQDAAVPAYQPSASNGADSAPPPSESVAPASRRSSVASTASTVHSRSSLSSLNKGSAVFVITALETISASKEAKGSKPAPKALREAAQAALEMVRAASSAPSPGAPGAELDPRVVFEPLRLACGTRSTTLLITSLDCLAKLVSYSFFAEDAPGGEGVEALADVVTSTVCDTFHDALDERAQLQIVKALLSIVLSTSVHVHQSSLLKAVRTTYNIFLLSKSAPTQAVAQGALTQMVHHVFGRVPRAPAHPSQSARDSEGLLGPPKSRRPKAPLSGPGEEAAAGPSTSNREGSSAAAAATEEADEEVNLNEPVEAAEQPAEERVTLQTLETRASFEGASERDTGASLMNQAHMSEGELFVKDAFLVFRALCKLSMKPLGSDSERDLRSHAMRSKLLSLHLILTILKSHLTIFTDPSVVIHSASTGEQTAFVQAVKQYLCLSLSRNAVSSVNQVFELSCEIFWLVLSGMRTRLKKEIEVLLNEIFLPILEMRNSTAKQKSILLGVLIRLCKDPQALVEIYLNYDCDRTALDNIYERLINVISRISQTHLSPNQSLSADASATSTASQKSSASGPSIPPTLSAAMPASSEAEGIAGGQPVEIRLKRQSLDCLCSVLRSLVIWSGRAASLQQQQSSYDGTNPSSPRASEDTRGGVDEASVESGMNTPSLSQSHDYSASRSSGPATPDLPLDDPNRFENAKARKTSLIEGIKKFNFKPKRGIDFLVEHGFIRSREPPEIARFLLYADGLSKAQIGEFLGEGDANNILIMHAFVDMMNFENMPFTDALRRYLQAFRLPGEAQKIDRFMLKFAERYVAGNPGVFANADTAYVFSYSTIMLNTDAHNPQVKHRMTLQDFIKNNSGIDDGKSLPDEYIAKVFEEIQTNEIKMKDEVAAPPTTVAAAGGGFANAIAAVGRDLQREAYVLQSEGMANKTEALFRTMVRAQRRVHPQQRAAAEQFFSASHFEHVRPMFEVAWMAFLAGISGPMQESDDMDTVAVCLDGFRDAIKIVCLFGMELERNAFVTTLAKFTFLNNLGEMKPKNIEAIKTLLGVAHTEGNYLRGSWRELLTCVSQLERFQLISGGVDERQLPELGRRGAAPAPSKATPARHALPTDEVVQAGGSSEVTVAADMVFSSTPHLSGTAIVDFVQSLSDVSWEEIQSSGMTDSPRLFSLQKLVEISYYNMSRIRMEWSNIWAILGAHFNQVCVHQNPRVSAFGLDSLRQLSNRFLEKEELPHFKFQKDFLKPFEYTMRNNPNAEAKEMVLQCLQQMVASRIHNMRSGWRTLFGTFGASSKASERVATYGFELVRQLNAEHFGEIINAGAFADLTVSLTDFAKATHAQKLALQSVSMLRGVVPAMLEAAECPLDVEADPGPAAATPMSDDPMVRFWFPSLFSFYDIIMNGDDLEVRRVALDSLFEILKRYGSTFRPDFWDTVCREVLFPIFAVLRSRSDVTRFSTQEDMSVWLSTTMIQALRNLIDLWTFYFETLERLLPGLLDLLCACICQENDTLARIGTSCLQQLLEKNVHKLSGERWTQVVDTFVQLFRTTTAHQLFDPALRAEQVLTSPSSARSDLPTPNGLVPAPLSPGVPGLAPMPSSALMTQSTRRRAFKQIIVKCVLQLLLIETTNELLQKGPVYDLIPPAELLRLTHVLDDSYRFSKRFNADKNLRMALWKVGFMKQLPNLLKQESSAAATLVHVLVRMHGDARPSHRALRASVRDKLVPLAEDVVNSYLPLDVETQARNITAWTPVVAEVFSGLCLFEDAPDEQADPEGGVFARYASTFYPLAVDLLGRDSLAPELLGSLHRYFRKCGLATLQFPLFTEASEQARRQKVLEARERERVNPRDAIATQPQPSSSFGQVMDTPLNAGAGVVEPTLVQATAPSAPAAAASEVPAAQIASDLVGLSEPGAVSDRPVTPSHAPTPPAISDGDDARQLVAPVDGSAP</sequence>
<dbReference type="FunFam" id="1.10.220.20:FF:000002">
    <property type="entry name" value="Brefeldin A-inhibited guanine nucleotide-exchange protein 1"/>
    <property type="match status" value="1"/>
</dbReference>
<evidence type="ECO:0000256" key="6">
    <source>
        <dbReference type="SAM" id="MobiDB-lite"/>
    </source>
</evidence>
<proteinExistence type="predicted"/>
<dbReference type="PANTHER" id="PTHR10663:SF375">
    <property type="entry name" value="LD29171P"/>
    <property type="match status" value="1"/>
</dbReference>
<feature type="compositionally biased region" description="Polar residues" evidence="6">
    <location>
        <begin position="787"/>
        <end position="802"/>
    </location>
</feature>
<reference evidence="8 9" key="1">
    <citation type="journal article" date="2018" name="Mol. Biol. Evol.">
        <title>Broad Genomic Sampling Reveals a Smut Pathogenic Ancestry of the Fungal Clade Ustilaginomycotina.</title>
        <authorList>
            <person name="Kijpornyongpan T."/>
            <person name="Mondo S.J."/>
            <person name="Barry K."/>
            <person name="Sandor L."/>
            <person name="Lee J."/>
            <person name="Lipzen A."/>
            <person name="Pangilinan J."/>
            <person name="LaButti K."/>
            <person name="Hainaut M."/>
            <person name="Henrissat B."/>
            <person name="Grigoriev I.V."/>
            <person name="Spatafora J.W."/>
            <person name="Aime M.C."/>
        </authorList>
    </citation>
    <scope>NUCLEOTIDE SEQUENCE [LARGE SCALE GENOMIC DNA]</scope>
    <source>
        <strain evidence="8 9">MCA 4186</strain>
    </source>
</reference>
<dbReference type="FunFam" id="1.10.1000.11:FF:000003">
    <property type="entry name" value="Brefeldin A-inhibited guanine nucleotide-exchange protein 1"/>
    <property type="match status" value="1"/>
</dbReference>
<feature type="compositionally biased region" description="Polar residues" evidence="6">
    <location>
        <begin position="2004"/>
        <end position="2013"/>
    </location>
</feature>
<dbReference type="SUPFAM" id="SSF48371">
    <property type="entry name" value="ARM repeat"/>
    <property type="match status" value="2"/>
</dbReference>
<evidence type="ECO:0000256" key="3">
    <source>
        <dbReference type="ARBA" id="ARBA00022927"/>
    </source>
</evidence>
<dbReference type="InterPro" id="IPR035999">
    <property type="entry name" value="Sec7_dom_sf"/>
</dbReference>
<dbReference type="Proteomes" id="UP000245946">
    <property type="component" value="Unassembled WGS sequence"/>
</dbReference>
<dbReference type="STRING" id="58919.A0A316ZH10"/>
<feature type="region of interest" description="Disordered" evidence="6">
    <location>
        <begin position="404"/>
        <end position="481"/>
    </location>
</feature>
<feature type="region of interest" description="Disordered" evidence="6">
    <location>
        <begin position="713"/>
        <end position="749"/>
    </location>
</feature>
<dbReference type="GO" id="GO:0015031">
    <property type="term" value="P:protein transport"/>
    <property type="evidence" value="ECO:0007669"/>
    <property type="project" value="UniProtKB-KW"/>
</dbReference>
<feature type="compositionally biased region" description="Polar residues" evidence="6">
    <location>
        <begin position="818"/>
        <end position="839"/>
    </location>
</feature>
<dbReference type="Gene3D" id="1.10.220.20">
    <property type="match status" value="1"/>
</dbReference>
<feature type="region of interest" description="Disordered" evidence="6">
    <location>
        <begin position="1"/>
        <end position="208"/>
    </location>
</feature>
<evidence type="ECO:0000259" key="7">
    <source>
        <dbReference type="PROSITE" id="PS50190"/>
    </source>
</evidence>
<feature type="region of interest" description="Disordered" evidence="6">
    <location>
        <begin position="1990"/>
        <end position="2014"/>
    </location>
</feature>
<dbReference type="PANTHER" id="PTHR10663">
    <property type="entry name" value="GUANYL-NUCLEOTIDE EXCHANGE FACTOR"/>
    <property type="match status" value="1"/>
</dbReference>
<dbReference type="Pfam" id="PF20252">
    <property type="entry name" value="BIG2_C"/>
    <property type="match status" value="1"/>
</dbReference>
<dbReference type="Gene3D" id="1.10.1000.11">
    <property type="entry name" value="Arf Nucleotide-binding Site Opener,domain 2"/>
    <property type="match status" value="1"/>
</dbReference>